<evidence type="ECO:0000313" key="8">
    <source>
        <dbReference type="Proteomes" id="UP000789595"/>
    </source>
</evidence>
<keyword evidence="8" id="KW-1185">Reference proteome</keyword>
<feature type="compositionally biased region" description="Basic and acidic residues" evidence="4">
    <location>
        <begin position="441"/>
        <end position="462"/>
    </location>
</feature>
<dbReference type="PANTHER" id="PTHR24173:SF74">
    <property type="entry name" value="ANKYRIN REPEAT DOMAIN-CONTAINING PROTEIN 16"/>
    <property type="match status" value="1"/>
</dbReference>
<evidence type="ECO:0000256" key="4">
    <source>
        <dbReference type="SAM" id="MobiDB-lite"/>
    </source>
</evidence>
<dbReference type="PROSITE" id="PS50297">
    <property type="entry name" value="ANK_REP_REGION"/>
    <property type="match status" value="2"/>
</dbReference>
<protein>
    <recommendedName>
        <fullName evidence="5">U-box domain-containing protein</fullName>
    </recommendedName>
</protein>
<dbReference type="SMART" id="SM00504">
    <property type="entry name" value="Ubox"/>
    <property type="match status" value="1"/>
</dbReference>
<evidence type="ECO:0000313" key="6">
    <source>
        <dbReference type="EMBL" id="CAE0692741.1"/>
    </source>
</evidence>
<reference evidence="6" key="1">
    <citation type="submission" date="2021-01" db="EMBL/GenBank/DDBJ databases">
        <authorList>
            <person name="Corre E."/>
            <person name="Pelletier E."/>
            <person name="Niang G."/>
            <person name="Scheremetjew M."/>
            <person name="Finn R."/>
            <person name="Kale V."/>
            <person name="Holt S."/>
            <person name="Cochrane G."/>
            <person name="Meng A."/>
            <person name="Brown T."/>
            <person name="Cohen L."/>
        </authorList>
    </citation>
    <scope>NUCLEOTIDE SEQUENCE</scope>
    <source>
        <strain evidence="6">CCMP1756</strain>
    </source>
</reference>
<dbReference type="PROSITE" id="PS50088">
    <property type="entry name" value="ANK_REPEAT"/>
    <property type="match status" value="2"/>
</dbReference>
<feature type="domain" description="U-box" evidence="5">
    <location>
        <begin position="484"/>
        <end position="558"/>
    </location>
</feature>
<dbReference type="SUPFAM" id="SSF57850">
    <property type="entry name" value="RING/U-box"/>
    <property type="match status" value="1"/>
</dbReference>
<dbReference type="AlphaFoldDB" id="A0A7S3ZT12"/>
<evidence type="ECO:0000313" key="7">
    <source>
        <dbReference type="EMBL" id="CAH0368954.1"/>
    </source>
</evidence>
<keyword evidence="2 3" id="KW-0040">ANK repeat</keyword>
<reference evidence="7" key="2">
    <citation type="submission" date="2021-11" db="EMBL/GenBank/DDBJ databases">
        <authorList>
            <consortium name="Genoscope - CEA"/>
            <person name="William W."/>
        </authorList>
    </citation>
    <scope>NUCLEOTIDE SEQUENCE</scope>
</reference>
<dbReference type="PROSITE" id="PS51698">
    <property type="entry name" value="U_BOX"/>
    <property type="match status" value="1"/>
</dbReference>
<dbReference type="Gene3D" id="1.25.40.20">
    <property type="entry name" value="Ankyrin repeat-containing domain"/>
    <property type="match status" value="3"/>
</dbReference>
<feature type="compositionally biased region" description="Acidic residues" evidence="4">
    <location>
        <begin position="569"/>
        <end position="579"/>
    </location>
</feature>
<dbReference type="CDD" id="cd16664">
    <property type="entry name" value="RING-Ubox_PUB"/>
    <property type="match status" value="1"/>
</dbReference>
<organism evidence="6">
    <name type="scientific">Pelagomonas calceolata</name>
    <dbReference type="NCBI Taxonomy" id="35677"/>
    <lineage>
        <taxon>Eukaryota</taxon>
        <taxon>Sar</taxon>
        <taxon>Stramenopiles</taxon>
        <taxon>Ochrophyta</taxon>
        <taxon>Pelagophyceae</taxon>
        <taxon>Pelagomonadales</taxon>
        <taxon>Pelagomonadaceae</taxon>
        <taxon>Pelagomonas</taxon>
    </lineage>
</organism>
<name>A0A7S3ZT12_9STRA</name>
<feature type="repeat" description="ANK" evidence="3">
    <location>
        <begin position="140"/>
        <end position="172"/>
    </location>
</feature>
<dbReference type="EMBL" id="CAKKNE010000002">
    <property type="protein sequence ID" value="CAH0368954.1"/>
    <property type="molecule type" value="Genomic_DNA"/>
</dbReference>
<dbReference type="GO" id="GO:0016567">
    <property type="term" value="P:protein ubiquitination"/>
    <property type="evidence" value="ECO:0007669"/>
    <property type="project" value="InterPro"/>
</dbReference>
<feature type="region of interest" description="Disordered" evidence="4">
    <location>
        <begin position="431"/>
        <end position="485"/>
    </location>
</feature>
<dbReference type="InterPro" id="IPR045210">
    <property type="entry name" value="RING-Ubox_PUB"/>
</dbReference>
<feature type="region of interest" description="Disordered" evidence="4">
    <location>
        <begin position="559"/>
        <end position="579"/>
    </location>
</feature>
<dbReference type="InterPro" id="IPR003613">
    <property type="entry name" value="Ubox_domain"/>
</dbReference>
<dbReference type="InterPro" id="IPR036770">
    <property type="entry name" value="Ankyrin_rpt-contain_sf"/>
</dbReference>
<evidence type="ECO:0000256" key="2">
    <source>
        <dbReference type="ARBA" id="ARBA00023043"/>
    </source>
</evidence>
<evidence type="ECO:0000256" key="1">
    <source>
        <dbReference type="ARBA" id="ARBA00022737"/>
    </source>
</evidence>
<dbReference type="Proteomes" id="UP000789595">
    <property type="component" value="Unassembled WGS sequence"/>
</dbReference>
<feature type="repeat" description="ANK" evidence="3">
    <location>
        <begin position="251"/>
        <end position="283"/>
    </location>
</feature>
<evidence type="ECO:0000259" key="5">
    <source>
        <dbReference type="PROSITE" id="PS51698"/>
    </source>
</evidence>
<dbReference type="Pfam" id="PF12796">
    <property type="entry name" value="Ank_2"/>
    <property type="match status" value="2"/>
</dbReference>
<keyword evidence="1" id="KW-0677">Repeat</keyword>
<accession>A0A7S3ZT12</accession>
<dbReference type="GO" id="GO:0004842">
    <property type="term" value="F:ubiquitin-protein transferase activity"/>
    <property type="evidence" value="ECO:0007669"/>
    <property type="project" value="InterPro"/>
</dbReference>
<gene>
    <name evidence="6" type="ORF">PCAL00307_LOCUS8177</name>
    <name evidence="7" type="ORF">PECAL_2P20550</name>
</gene>
<dbReference type="SUPFAM" id="SSF48403">
    <property type="entry name" value="Ankyrin repeat"/>
    <property type="match status" value="1"/>
</dbReference>
<dbReference type="Gene3D" id="3.30.40.10">
    <property type="entry name" value="Zinc/RING finger domain, C3HC4 (zinc finger)"/>
    <property type="match status" value="1"/>
</dbReference>
<dbReference type="OrthoDB" id="20872at2759"/>
<dbReference type="InterPro" id="IPR002110">
    <property type="entry name" value="Ankyrin_rpt"/>
</dbReference>
<proteinExistence type="predicted"/>
<evidence type="ECO:0000256" key="3">
    <source>
        <dbReference type="PROSITE-ProRule" id="PRU00023"/>
    </source>
</evidence>
<dbReference type="Pfam" id="PF04564">
    <property type="entry name" value="U-box"/>
    <property type="match status" value="1"/>
</dbReference>
<dbReference type="EMBL" id="HBIW01009580">
    <property type="protein sequence ID" value="CAE0692741.1"/>
    <property type="molecule type" value="Transcribed_RNA"/>
</dbReference>
<dbReference type="InterPro" id="IPR013083">
    <property type="entry name" value="Znf_RING/FYVE/PHD"/>
</dbReference>
<dbReference type="PANTHER" id="PTHR24173">
    <property type="entry name" value="ANKYRIN REPEAT CONTAINING"/>
    <property type="match status" value="1"/>
</dbReference>
<sequence>MGAGASADGGELEQLVACTYLLGQALSSMSFPDMYRIQDFHADDAPRLRSDLGLLADRENEEREEERPFDYSERFHVTVSGERIVVDDVERANEDGWTPLHACCHNHQTMGAALDILKELVKRKASLERKTVRGPGAYASGWTVLHMAAAYGVEPLVEALLEAGADVNTKNDQGWTPLLEACHRGFDGIVRKLLTGNKTLDHIPDVEASKAFPLAKPPPQSALGEASRCGFEDIVKVLLEAGSDKDLVNHLGWTPLHEAAFYNHVDVARTLLVYGANATKKDARGAVPFHVASLPSVRDVLKELGGPDACPERDCPPGLAFQFGALLGNDFSDDEVQPLVAESKDEDEGFPVGTPVELVGLKKGELNGRRGKIIETPSSVPAGRVAVLLDGKGIAVKRENLVDVTNKPINQVARAVDLPEEPQFLHKGAMLGELPSLTPQRSHDREEHRRLSEGASSAERRRIAPNYDDDDDEPATPQQQWDADTPAEFACAISKRMMREPMRSPYGHVVEAKVIQAWFAKNGSVCPLTGQPLSAAQLKPDKELRQKITQWEVARAIKRNSTSPGAAAADDDDDDIYDF</sequence>
<dbReference type="SMART" id="SM00248">
    <property type="entry name" value="ANK"/>
    <property type="match status" value="5"/>
</dbReference>